<evidence type="ECO:0000256" key="4">
    <source>
        <dbReference type="HAMAP-Rule" id="MF_01930"/>
    </source>
</evidence>
<protein>
    <recommendedName>
        <fullName evidence="4">Phosphoribosylglycinamide formyltransferase</fullName>
        <ecNumber evidence="4">2.1.2.2</ecNumber>
    </recommendedName>
    <alternativeName>
        <fullName evidence="4">5'-phosphoribosylglycinamide transformylase</fullName>
    </alternativeName>
    <alternativeName>
        <fullName evidence="4">GAR transformylase</fullName>
        <shortName evidence="4">GART</shortName>
    </alternativeName>
</protein>
<feature type="binding site" evidence="4">
    <location>
        <position position="109"/>
    </location>
    <ligand>
        <name>(6R)-10-formyltetrahydrofolate</name>
        <dbReference type="ChEBI" id="CHEBI:195366"/>
    </ligand>
</feature>
<proteinExistence type="inferred from homology"/>
<keyword evidence="2 4" id="KW-0808">Transferase</keyword>
<comment type="function">
    <text evidence="4">Catalyzes the transfer of a formyl group from 10-formyltetrahydrofolate to 5-phospho-ribosyl-glycinamide (GAR), producing 5-phospho-ribosyl-N-formylglycinamide (FGAR) and tetrahydrofolate.</text>
</comment>
<dbReference type="InterPro" id="IPR002376">
    <property type="entry name" value="Formyl_transf_N"/>
</dbReference>
<sequence length="320" mass="34792">MAEKARVACLLSGNGTTMSALLFQSRLPDCPYEIVLVASNNPDAGGLKIAAAEGIATFSHSHRGMDRVEHEAIIDAALQRAGAEYVALCGYMRILTEGFVESWAGRMVNTHPSLLPKYKGLDTHQRAIDAGDAFGGCSVHVVTPELDGGPLLGQMPVAILPSDTADSLAARVILAEYQLYPRTFAAYVSRQYRADWLLERVRELALAQPEAEERESHGSPAWRTAGKSGKFFAHFSDTHHGSDHIGVLVKTGGVDEVEGLVETAPQTYFKPAYYGASGWVGIILNKAGVDWDHVSEWLDRSWQSVAPKRLTKLRDAAAEF</sequence>
<dbReference type="Gene3D" id="3.90.1150.30">
    <property type="match status" value="1"/>
</dbReference>
<gene>
    <name evidence="4" type="primary">purN</name>
    <name evidence="5" type="ORF">AAW01_05030</name>
</gene>
<keyword evidence="3 4" id="KW-0658">Purine biosynthesis</keyword>
<dbReference type="PANTHER" id="PTHR43369">
    <property type="entry name" value="PHOSPHORIBOSYLGLYCINAMIDE FORMYLTRANSFERASE"/>
    <property type="match status" value="1"/>
</dbReference>
<evidence type="ECO:0000256" key="1">
    <source>
        <dbReference type="ARBA" id="ARBA00005054"/>
    </source>
</evidence>
<comment type="caution">
    <text evidence="5">The sequence shown here is derived from an EMBL/GenBank/DDBJ whole genome shotgun (WGS) entry which is preliminary data.</text>
</comment>
<dbReference type="Proteomes" id="UP000053070">
    <property type="component" value="Unassembled WGS sequence"/>
</dbReference>
<feature type="active site" description="Proton donor" evidence="4">
    <location>
        <position position="111"/>
    </location>
</feature>
<dbReference type="InterPro" id="IPR004607">
    <property type="entry name" value="GART"/>
</dbReference>
<evidence type="ECO:0000313" key="5">
    <source>
        <dbReference type="EMBL" id="KLE33311.1"/>
    </source>
</evidence>
<dbReference type="SUPFAM" id="SSF53328">
    <property type="entry name" value="Formyltransferase"/>
    <property type="match status" value="1"/>
</dbReference>
<dbReference type="KEGG" id="egn:BMF35_a0004"/>
<dbReference type="UniPathway" id="UPA00074">
    <property type="reaction ID" value="UER00126"/>
</dbReference>
<dbReference type="PATRIC" id="fig|502682.8.peg.1028"/>
<dbReference type="AlphaFoldDB" id="A0A0G9MRE1"/>
<dbReference type="SUPFAM" id="SSF142906">
    <property type="entry name" value="YjbR-like"/>
    <property type="match status" value="1"/>
</dbReference>
<dbReference type="NCBIfam" id="TIGR00639">
    <property type="entry name" value="PurN"/>
    <property type="match status" value="1"/>
</dbReference>
<organism evidence="5 6">
    <name type="scientific">Aurantiacibacter gangjinensis</name>
    <dbReference type="NCBI Taxonomy" id="502682"/>
    <lineage>
        <taxon>Bacteria</taxon>
        <taxon>Pseudomonadati</taxon>
        <taxon>Pseudomonadota</taxon>
        <taxon>Alphaproteobacteria</taxon>
        <taxon>Sphingomonadales</taxon>
        <taxon>Erythrobacteraceae</taxon>
        <taxon>Aurantiacibacter</taxon>
    </lineage>
</organism>
<feature type="site" description="Raises pKa of active site His" evidence="4">
    <location>
        <position position="147"/>
    </location>
</feature>
<dbReference type="Pfam" id="PF04237">
    <property type="entry name" value="YjbR"/>
    <property type="match status" value="1"/>
</dbReference>
<comment type="caution">
    <text evidence="4">Lacks conserved residue(s) required for the propagation of feature annotation.</text>
</comment>
<feature type="binding site" evidence="4">
    <location>
        <position position="67"/>
    </location>
    <ligand>
        <name>(6R)-10-formyltetrahydrofolate</name>
        <dbReference type="ChEBI" id="CHEBI:195366"/>
    </ligand>
</feature>
<accession>A0A0G9MRE1</accession>
<dbReference type="HAMAP" id="MF_01930">
    <property type="entry name" value="PurN"/>
    <property type="match status" value="1"/>
</dbReference>
<dbReference type="RefSeq" id="WP_047006159.1">
    <property type="nucleotide sequence ID" value="NZ_CP018097.1"/>
</dbReference>
<comment type="catalytic activity">
    <reaction evidence="4">
        <text>N(1)-(5-phospho-beta-D-ribosyl)glycinamide + (6R)-10-formyltetrahydrofolate = N(2)-formyl-N(1)-(5-phospho-beta-D-ribosyl)glycinamide + (6S)-5,6,7,8-tetrahydrofolate + H(+)</text>
        <dbReference type="Rhea" id="RHEA:15053"/>
        <dbReference type="ChEBI" id="CHEBI:15378"/>
        <dbReference type="ChEBI" id="CHEBI:57453"/>
        <dbReference type="ChEBI" id="CHEBI:143788"/>
        <dbReference type="ChEBI" id="CHEBI:147286"/>
        <dbReference type="ChEBI" id="CHEBI:195366"/>
        <dbReference type="EC" id="2.1.2.2"/>
    </reaction>
</comment>
<dbReference type="PANTHER" id="PTHR43369:SF2">
    <property type="entry name" value="PHOSPHORIBOSYLGLYCINAMIDE FORMYLTRANSFERASE"/>
    <property type="match status" value="1"/>
</dbReference>
<comment type="pathway">
    <text evidence="1 4">Purine metabolism; IMP biosynthesis via de novo pathway; N(2)-formyl-N(1)-(5-phospho-D-ribosyl)glycinamide from N(1)-(5-phospho-D-ribosyl)glycinamide (10-formyl THF route): step 1/1.</text>
</comment>
<reference evidence="5 6" key="1">
    <citation type="submission" date="2015-04" db="EMBL/GenBank/DDBJ databases">
        <title>The draft genome sequence of Erythrobacr gangjinensis K7-2.</title>
        <authorList>
            <person name="Zhuang L."/>
            <person name="Liu Y."/>
            <person name="Shao Z."/>
        </authorList>
    </citation>
    <scope>NUCLEOTIDE SEQUENCE [LARGE SCALE GENOMIC DNA]</scope>
    <source>
        <strain evidence="5 6">K7-2</strain>
    </source>
</reference>
<dbReference type="InterPro" id="IPR058532">
    <property type="entry name" value="YjbR/MT2646/Rv2570-like"/>
</dbReference>
<dbReference type="GO" id="GO:0006189">
    <property type="term" value="P:'de novo' IMP biosynthetic process"/>
    <property type="evidence" value="ECO:0007669"/>
    <property type="project" value="UniProtKB-UniRule"/>
</dbReference>
<dbReference type="Pfam" id="PF00551">
    <property type="entry name" value="Formyl_trans_N"/>
    <property type="match status" value="1"/>
</dbReference>
<dbReference type="STRING" id="502682.BMF35_a0004"/>
<evidence type="ECO:0000256" key="3">
    <source>
        <dbReference type="ARBA" id="ARBA00022755"/>
    </source>
</evidence>
<evidence type="ECO:0000313" key="6">
    <source>
        <dbReference type="Proteomes" id="UP000053070"/>
    </source>
</evidence>
<dbReference type="CDD" id="cd08645">
    <property type="entry name" value="FMT_core_GART"/>
    <property type="match status" value="1"/>
</dbReference>
<dbReference type="OrthoDB" id="9806170at2"/>
<dbReference type="GO" id="GO:0004644">
    <property type="term" value="F:phosphoribosylglycinamide formyltransferase activity"/>
    <property type="evidence" value="ECO:0007669"/>
    <property type="project" value="UniProtKB-UniRule"/>
</dbReference>
<keyword evidence="6" id="KW-1185">Reference proteome</keyword>
<dbReference type="EMBL" id="LBHC01000001">
    <property type="protein sequence ID" value="KLE33311.1"/>
    <property type="molecule type" value="Genomic_DNA"/>
</dbReference>
<evidence type="ECO:0000256" key="2">
    <source>
        <dbReference type="ARBA" id="ARBA00022679"/>
    </source>
</evidence>
<comment type="similarity">
    <text evidence="4">Belongs to the GART family.</text>
</comment>
<dbReference type="InterPro" id="IPR036477">
    <property type="entry name" value="Formyl_transf_N_sf"/>
</dbReference>
<dbReference type="Gene3D" id="3.40.50.170">
    <property type="entry name" value="Formyl transferase, N-terminal domain"/>
    <property type="match status" value="1"/>
</dbReference>
<feature type="binding site" evidence="4">
    <location>
        <begin position="92"/>
        <end position="95"/>
    </location>
    <ligand>
        <name>(6R)-10-formyltetrahydrofolate</name>
        <dbReference type="ChEBI" id="CHEBI:195366"/>
    </ligand>
</feature>
<dbReference type="InterPro" id="IPR038056">
    <property type="entry name" value="YjbR-like_sf"/>
</dbReference>
<name>A0A0G9MRE1_9SPHN</name>
<dbReference type="GO" id="GO:0005829">
    <property type="term" value="C:cytosol"/>
    <property type="evidence" value="ECO:0007669"/>
    <property type="project" value="TreeGrafter"/>
</dbReference>
<dbReference type="EC" id="2.1.2.2" evidence="4"/>